<sequence>MTDTTSTDTTEATTDRSESPAVDGALMSALVTEHFVLQSAAGATISESGSRASIYLASLSSCLVAIGFAGSSPKTLIVLACTLFPTVFVLGWFTLVRLIDTAIESIVAQRRIEKIRRYYAGLTRSAAEYFPLEDATTGTLGVRYRARSFLFTTATMIAVVNAVLGGATTAFIVASTAIATDELSVVIGVLCGLLFLGLAIAYQESRFRPVRPA</sequence>
<gene>
    <name evidence="3" type="ORF">GCM10017584_24040</name>
</gene>
<evidence type="ECO:0000256" key="1">
    <source>
        <dbReference type="SAM" id="MobiDB-lite"/>
    </source>
</evidence>
<keyword evidence="2" id="KW-1133">Transmembrane helix</keyword>
<evidence type="ECO:0000313" key="3">
    <source>
        <dbReference type="EMBL" id="GLJ76830.1"/>
    </source>
</evidence>
<feature type="transmembrane region" description="Helical" evidence="2">
    <location>
        <begin position="76"/>
        <end position="96"/>
    </location>
</feature>
<keyword evidence="2" id="KW-0812">Transmembrane</keyword>
<dbReference type="EMBL" id="BSEN01000012">
    <property type="protein sequence ID" value="GLJ76830.1"/>
    <property type="molecule type" value="Genomic_DNA"/>
</dbReference>
<organism evidence="3 4">
    <name type="scientific">Leifsonia poae</name>
    <dbReference type="NCBI Taxonomy" id="110933"/>
    <lineage>
        <taxon>Bacteria</taxon>
        <taxon>Bacillati</taxon>
        <taxon>Actinomycetota</taxon>
        <taxon>Actinomycetes</taxon>
        <taxon>Micrococcales</taxon>
        <taxon>Microbacteriaceae</taxon>
        <taxon>Leifsonia</taxon>
    </lineage>
</organism>
<keyword evidence="2" id="KW-0472">Membrane</keyword>
<dbReference type="Proteomes" id="UP001142372">
    <property type="component" value="Unassembled WGS sequence"/>
</dbReference>
<dbReference type="AlphaFoldDB" id="A0A9W6M0E1"/>
<name>A0A9W6M0E1_9MICO</name>
<feature type="transmembrane region" description="Helical" evidence="2">
    <location>
        <begin position="183"/>
        <end position="202"/>
    </location>
</feature>
<accession>A0A9W6M0E1</accession>
<dbReference type="RefSeq" id="WP_271177491.1">
    <property type="nucleotide sequence ID" value="NZ_BAAAJO010000002.1"/>
</dbReference>
<protein>
    <submittedName>
        <fullName evidence="3">Uncharacterized protein</fullName>
    </submittedName>
</protein>
<feature type="transmembrane region" description="Helical" evidence="2">
    <location>
        <begin position="149"/>
        <end position="177"/>
    </location>
</feature>
<evidence type="ECO:0000256" key="2">
    <source>
        <dbReference type="SAM" id="Phobius"/>
    </source>
</evidence>
<feature type="region of interest" description="Disordered" evidence="1">
    <location>
        <begin position="1"/>
        <end position="20"/>
    </location>
</feature>
<keyword evidence="4" id="KW-1185">Reference proteome</keyword>
<feature type="transmembrane region" description="Helical" evidence="2">
    <location>
        <begin position="52"/>
        <end position="70"/>
    </location>
</feature>
<reference evidence="3" key="1">
    <citation type="journal article" date="2014" name="Int. J. Syst. Evol. Microbiol.">
        <title>Complete genome sequence of Corynebacterium casei LMG S-19264T (=DSM 44701T), isolated from a smear-ripened cheese.</title>
        <authorList>
            <consortium name="US DOE Joint Genome Institute (JGI-PGF)"/>
            <person name="Walter F."/>
            <person name="Albersmeier A."/>
            <person name="Kalinowski J."/>
            <person name="Ruckert C."/>
        </authorList>
    </citation>
    <scope>NUCLEOTIDE SEQUENCE</scope>
    <source>
        <strain evidence="3">VKM Ac-1401</strain>
    </source>
</reference>
<feature type="compositionally biased region" description="Low complexity" evidence="1">
    <location>
        <begin position="1"/>
        <end position="12"/>
    </location>
</feature>
<reference evidence="3" key="2">
    <citation type="submission" date="2023-01" db="EMBL/GenBank/DDBJ databases">
        <authorList>
            <person name="Sun Q."/>
            <person name="Evtushenko L."/>
        </authorList>
    </citation>
    <scope>NUCLEOTIDE SEQUENCE</scope>
    <source>
        <strain evidence="3">VKM Ac-1401</strain>
    </source>
</reference>
<proteinExistence type="predicted"/>
<evidence type="ECO:0000313" key="4">
    <source>
        <dbReference type="Proteomes" id="UP001142372"/>
    </source>
</evidence>
<comment type="caution">
    <text evidence="3">The sequence shown here is derived from an EMBL/GenBank/DDBJ whole genome shotgun (WGS) entry which is preliminary data.</text>
</comment>